<proteinExistence type="predicted"/>
<dbReference type="EMBL" id="GBRH01281812">
    <property type="protein sequence ID" value="JAD16083.1"/>
    <property type="molecule type" value="Transcribed_RNA"/>
</dbReference>
<dbReference type="AlphaFoldDB" id="A0A0A9U204"/>
<protein>
    <submittedName>
        <fullName evidence="1">Uncharacterized protein</fullName>
    </submittedName>
</protein>
<organism evidence="1">
    <name type="scientific">Arundo donax</name>
    <name type="common">Giant reed</name>
    <name type="synonym">Donax arundinaceus</name>
    <dbReference type="NCBI Taxonomy" id="35708"/>
    <lineage>
        <taxon>Eukaryota</taxon>
        <taxon>Viridiplantae</taxon>
        <taxon>Streptophyta</taxon>
        <taxon>Embryophyta</taxon>
        <taxon>Tracheophyta</taxon>
        <taxon>Spermatophyta</taxon>
        <taxon>Magnoliopsida</taxon>
        <taxon>Liliopsida</taxon>
        <taxon>Poales</taxon>
        <taxon>Poaceae</taxon>
        <taxon>PACMAD clade</taxon>
        <taxon>Arundinoideae</taxon>
        <taxon>Arundineae</taxon>
        <taxon>Arundo</taxon>
    </lineage>
</organism>
<reference evidence="1" key="2">
    <citation type="journal article" date="2015" name="Data Brief">
        <title>Shoot transcriptome of the giant reed, Arundo donax.</title>
        <authorList>
            <person name="Barrero R.A."/>
            <person name="Guerrero F.D."/>
            <person name="Moolhuijzen P."/>
            <person name="Goolsby J.A."/>
            <person name="Tidwell J."/>
            <person name="Bellgard S.E."/>
            <person name="Bellgard M.I."/>
        </authorList>
    </citation>
    <scope>NUCLEOTIDE SEQUENCE</scope>
    <source>
        <tissue evidence="1">Shoot tissue taken approximately 20 cm above the soil surface</tissue>
    </source>
</reference>
<name>A0A0A9U204_ARUDO</name>
<reference evidence="1" key="1">
    <citation type="submission" date="2014-09" db="EMBL/GenBank/DDBJ databases">
        <authorList>
            <person name="Magalhaes I.L.F."/>
            <person name="Oliveira U."/>
            <person name="Santos F.R."/>
            <person name="Vidigal T.H.D.A."/>
            <person name="Brescovit A.D."/>
            <person name="Santos A.J."/>
        </authorList>
    </citation>
    <scope>NUCLEOTIDE SEQUENCE</scope>
    <source>
        <tissue evidence="1">Shoot tissue taken approximately 20 cm above the soil surface</tissue>
    </source>
</reference>
<evidence type="ECO:0000313" key="1">
    <source>
        <dbReference type="EMBL" id="JAD16083.1"/>
    </source>
</evidence>
<accession>A0A0A9U204</accession>
<sequence>MSGLYHFLLPYLSVKAELSKLKRNCMLHLLQ</sequence>